<evidence type="ECO:0000256" key="1">
    <source>
        <dbReference type="SAM" id="SignalP"/>
    </source>
</evidence>
<feature type="signal peptide" evidence="1">
    <location>
        <begin position="1"/>
        <end position="27"/>
    </location>
</feature>
<proteinExistence type="predicted"/>
<dbReference type="EMBL" id="PTJD01000004">
    <property type="protein sequence ID" value="PPK97190.1"/>
    <property type="molecule type" value="Genomic_DNA"/>
</dbReference>
<dbReference type="Proteomes" id="UP000239485">
    <property type="component" value="Unassembled WGS sequence"/>
</dbReference>
<keyword evidence="1" id="KW-0732">Signal</keyword>
<reference evidence="2 3" key="1">
    <citation type="submission" date="2018-02" db="EMBL/GenBank/DDBJ databases">
        <title>Genomic Encyclopedia of Archaeal and Bacterial Type Strains, Phase II (KMG-II): from individual species to whole genera.</title>
        <authorList>
            <person name="Goeker M."/>
        </authorList>
    </citation>
    <scope>NUCLEOTIDE SEQUENCE [LARGE SCALE GENOMIC DNA]</scope>
    <source>
        <strain evidence="2 3">DSM 22857</strain>
    </source>
</reference>
<keyword evidence="3" id="KW-1185">Reference proteome</keyword>
<organism evidence="2 3">
    <name type="scientific">Kineococcus xinjiangensis</name>
    <dbReference type="NCBI Taxonomy" id="512762"/>
    <lineage>
        <taxon>Bacteria</taxon>
        <taxon>Bacillati</taxon>
        <taxon>Actinomycetota</taxon>
        <taxon>Actinomycetes</taxon>
        <taxon>Kineosporiales</taxon>
        <taxon>Kineosporiaceae</taxon>
        <taxon>Kineococcus</taxon>
    </lineage>
</organism>
<name>A0A2S6ISP0_9ACTN</name>
<comment type="caution">
    <text evidence="2">The sequence shown here is derived from an EMBL/GenBank/DDBJ whole genome shotgun (WGS) entry which is preliminary data.</text>
</comment>
<sequence length="252" mass="25043">MSSMKRTLALVPAAGLLALAAAGPATAATGDTYQAQLSSMNKSGASGTAQVTVLDGNRLRVQINSRGFLPGQPHAAHIHFAPEASHSCPTAAADTDGNGFISTPEGIPAYGEINLSLTTEGDVSPAAALAVENFPTADDGTISYDRTFDIPSTLDPANLGDAVIVQHGIDVNGNGMYDMEAPIGASPLNPQLPAEATHPAACGALNMMPAGGAATGAGSTAGSLDTGLLAGGALAMAAGGVLLLRRRTAGEQ</sequence>
<evidence type="ECO:0000313" key="3">
    <source>
        <dbReference type="Proteomes" id="UP000239485"/>
    </source>
</evidence>
<accession>A0A2S6ISP0</accession>
<dbReference type="AlphaFoldDB" id="A0A2S6ISP0"/>
<gene>
    <name evidence="2" type="ORF">CLV92_1045</name>
</gene>
<feature type="chain" id="PRO_5015516441" description="CHRD domain-containing protein" evidence="1">
    <location>
        <begin position="28"/>
        <end position="252"/>
    </location>
</feature>
<evidence type="ECO:0000313" key="2">
    <source>
        <dbReference type="EMBL" id="PPK97190.1"/>
    </source>
</evidence>
<evidence type="ECO:0008006" key="4">
    <source>
        <dbReference type="Google" id="ProtNLM"/>
    </source>
</evidence>
<protein>
    <recommendedName>
        <fullName evidence="4">CHRD domain-containing protein</fullName>
    </recommendedName>
</protein>